<dbReference type="EMBL" id="WKFB01000298">
    <property type="protein sequence ID" value="KAF6727703.1"/>
    <property type="molecule type" value="Genomic_DNA"/>
</dbReference>
<dbReference type="Proteomes" id="UP000646548">
    <property type="component" value="Unassembled WGS sequence"/>
</dbReference>
<organism evidence="1 2">
    <name type="scientific">Oryzias melastigma</name>
    <name type="common">Marine medaka</name>
    <dbReference type="NCBI Taxonomy" id="30732"/>
    <lineage>
        <taxon>Eukaryota</taxon>
        <taxon>Metazoa</taxon>
        <taxon>Chordata</taxon>
        <taxon>Craniata</taxon>
        <taxon>Vertebrata</taxon>
        <taxon>Euteleostomi</taxon>
        <taxon>Actinopterygii</taxon>
        <taxon>Neopterygii</taxon>
        <taxon>Teleostei</taxon>
        <taxon>Neoteleostei</taxon>
        <taxon>Acanthomorphata</taxon>
        <taxon>Ovalentaria</taxon>
        <taxon>Atherinomorphae</taxon>
        <taxon>Beloniformes</taxon>
        <taxon>Adrianichthyidae</taxon>
        <taxon>Oryziinae</taxon>
        <taxon>Oryzias</taxon>
    </lineage>
</organism>
<dbReference type="AlphaFoldDB" id="A0A834CHT6"/>
<name>A0A834CHT6_ORYME</name>
<gene>
    <name evidence="1" type="ORF">FQA47_006846</name>
</gene>
<proteinExistence type="predicted"/>
<comment type="caution">
    <text evidence="1">The sequence shown here is derived from an EMBL/GenBank/DDBJ whole genome shotgun (WGS) entry which is preliminary data.</text>
</comment>
<protein>
    <submittedName>
        <fullName evidence="1">Uncharacterized protein</fullName>
    </submittedName>
</protein>
<evidence type="ECO:0000313" key="1">
    <source>
        <dbReference type="EMBL" id="KAF6727703.1"/>
    </source>
</evidence>
<evidence type="ECO:0000313" key="2">
    <source>
        <dbReference type="Proteomes" id="UP000646548"/>
    </source>
</evidence>
<sequence length="96" mass="10094">MRHCGDRLVSGVCQGITIHSDLRSCREQQQYHLMWESCDELQALAALAAVTGWSALACVQNKLGLSVGNSGGLRPRCSAGAEGAAGCQWSTPSGAF</sequence>
<accession>A0A834CHT6</accession>
<reference evidence="1" key="1">
    <citation type="journal article" name="BMC Genomics">
        <title>Long-read sequencing and de novo genome assembly of marine medaka (Oryzias melastigma).</title>
        <authorList>
            <person name="Liang P."/>
            <person name="Saqib H.S.A."/>
            <person name="Ni X."/>
            <person name="Shen Y."/>
        </authorList>
    </citation>
    <scope>NUCLEOTIDE SEQUENCE</scope>
    <source>
        <strain evidence="1">Bigg-433</strain>
    </source>
</reference>